<feature type="compositionally biased region" description="Polar residues" evidence="1">
    <location>
        <begin position="285"/>
        <end position="300"/>
    </location>
</feature>
<feature type="compositionally biased region" description="Polar residues" evidence="1">
    <location>
        <begin position="194"/>
        <end position="206"/>
    </location>
</feature>
<feature type="compositionally biased region" description="Basic and acidic residues" evidence="1">
    <location>
        <begin position="435"/>
        <end position="456"/>
    </location>
</feature>
<dbReference type="Proteomes" id="UP001166286">
    <property type="component" value="Unassembled WGS sequence"/>
</dbReference>
<feature type="region of interest" description="Disordered" evidence="1">
    <location>
        <begin position="272"/>
        <end position="388"/>
    </location>
</feature>
<feature type="compositionally biased region" description="Basic and acidic residues" evidence="1">
    <location>
        <begin position="130"/>
        <end position="146"/>
    </location>
</feature>
<accession>A0AA39R600</accession>
<feature type="region of interest" description="Disordered" evidence="1">
    <location>
        <begin position="401"/>
        <end position="503"/>
    </location>
</feature>
<sequence length="683" mass="75931">MPITSKPPIAQNQIPKVRELQEQLGFDGTAGKSPADLRDATLHFRREYLTSDGTPGRELKDWKTSRTQIELLRMARTFLEDEHYGMKFWSASANSASKRGLEFPKDSDKIAELLQQLFWRQNIYSAHNANHPDRGRQVRESVESDRSSITVQPNKSFAVERPRFFNLSDQDLQRLPSRVNTDDTGSAGLAEDPPNSSGLPSPQYETTGAGEQRKSTLSTTHAKWGLLNNSENFVPAAAIGQPRNCSANAESSDDSDLPEDIFAWVESRKDLVNQESRPNEESIEATANQDEGVGTTQIQGPRTRDVVPEAQEAQMPAGRQKLSTTDPGVATGTTPTSKTKPSTASRRTKRKDAEDDDPEYTPSKKLKGKRHFSNIAWSKPRRCRTGKAHDNFTDRVLFSQTADSSDLGRPSTPGNRNIPVEKSPLMPRTPLSNNLKERGKQENPRSGSKKEVDRGRQTILNFSPASKATETRARSERSPSMDLYDISPRGTPPPPEPNPNTATQAVADEYDDALNTGANILEHGSVRSPTSLDTGLATPEPAQDDPPPPITDIAIEIRYSIIASRIPRFVKRHWPILSLSGKTVRNLFDEVSKFTSKPDIQRIVFKLNMSQADSEYAIQKDDHRTFEAMKDDFADDIMADWKQNGTTKFSIWLEPDPAEEGNQMDSGASGVLNVDEGRPRIMI</sequence>
<gene>
    <name evidence="2" type="ORF">JMJ35_001504</name>
</gene>
<evidence type="ECO:0000313" key="3">
    <source>
        <dbReference type="Proteomes" id="UP001166286"/>
    </source>
</evidence>
<reference evidence="2" key="1">
    <citation type="submission" date="2023-03" db="EMBL/GenBank/DDBJ databases">
        <title>Complete genome of Cladonia borealis.</title>
        <authorList>
            <person name="Park H."/>
        </authorList>
    </citation>
    <scope>NUCLEOTIDE SEQUENCE</scope>
    <source>
        <strain evidence="2">ANT050790</strain>
    </source>
</reference>
<feature type="region of interest" description="Disordered" evidence="1">
    <location>
        <begin position="128"/>
        <end position="153"/>
    </location>
</feature>
<evidence type="ECO:0000313" key="2">
    <source>
        <dbReference type="EMBL" id="KAK0515470.1"/>
    </source>
</evidence>
<feature type="region of interest" description="Disordered" evidence="1">
    <location>
        <begin position="521"/>
        <end position="548"/>
    </location>
</feature>
<feature type="compositionally biased region" description="Polar residues" evidence="1">
    <location>
        <begin position="458"/>
        <end position="468"/>
    </location>
</feature>
<comment type="caution">
    <text evidence="2">The sequence shown here is derived from an EMBL/GenBank/DDBJ whole genome shotgun (WGS) entry which is preliminary data.</text>
</comment>
<organism evidence="2 3">
    <name type="scientific">Cladonia borealis</name>
    <dbReference type="NCBI Taxonomy" id="184061"/>
    <lineage>
        <taxon>Eukaryota</taxon>
        <taxon>Fungi</taxon>
        <taxon>Dikarya</taxon>
        <taxon>Ascomycota</taxon>
        <taxon>Pezizomycotina</taxon>
        <taxon>Lecanoromycetes</taxon>
        <taxon>OSLEUM clade</taxon>
        <taxon>Lecanoromycetidae</taxon>
        <taxon>Lecanorales</taxon>
        <taxon>Lecanorineae</taxon>
        <taxon>Cladoniaceae</taxon>
        <taxon>Cladonia</taxon>
    </lineage>
</organism>
<feature type="region of interest" description="Disordered" evidence="1">
    <location>
        <begin position="170"/>
        <end position="218"/>
    </location>
</feature>
<feature type="compositionally biased region" description="Low complexity" evidence="1">
    <location>
        <begin position="330"/>
        <end position="345"/>
    </location>
</feature>
<evidence type="ECO:0000256" key="1">
    <source>
        <dbReference type="SAM" id="MobiDB-lite"/>
    </source>
</evidence>
<dbReference type="EMBL" id="JAFEKC020000003">
    <property type="protein sequence ID" value="KAK0515470.1"/>
    <property type="molecule type" value="Genomic_DNA"/>
</dbReference>
<name>A0AA39R600_9LECA</name>
<keyword evidence="3" id="KW-1185">Reference proteome</keyword>
<proteinExistence type="predicted"/>
<feature type="compositionally biased region" description="Basic and acidic residues" evidence="1">
    <location>
        <begin position="469"/>
        <end position="479"/>
    </location>
</feature>
<protein>
    <submittedName>
        <fullName evidence="2">Uncharacterized protein</fullName>
    </submittedName>
</protein>
<dbReference type="AlphaFoldDB" id="A0AA39R600"/>